<gene>
    <name evidence="2" type="ORF">DP923_13790</name>
</gene>
<protein>
    <submittedName>
        <fullName evidence="2">DUF547 domain-containing protein</fullName>
    </submittedName>
</protein>
<dbReference type="OrthoDB" id="526867at2"/>
<comment type="caution">
    <text evidence="2">The sequence shown here is derived from an EMBL/GenBank/DDBJ whole genome shotgun (WGS) entry which is preliminary data.</text>
</comment>
<accession>A0A364RBR1</accession>
<evidence type="ECO:0000259" key="1">
    <source>
        <dbReference type="Pfam" id="PF04784"/>
    </source>
</evidence>
<dbReference type="PANTHER" id="PTHR46361:SF3">
    <property type="entry name" value="ELECTRON CARRIER_ PROTEIN DISULFIDE OXIDOREDUCTASE"/>
    <property type="match status" value="1"/>
</dbReference>
<sequence length="253" mass="29132">MKNNLKVIPKLYVVAIMLLLIVTSKAEATVQKVYHITFFDQVDQLLKDHVRGGQVRYTFLQQRKKELASITQQIATYDLSKASANEKKAFYINAYNMLVWQQVIHYYPVKSVMDIAGFFDAKKYNVAGEMLTLNELEKKKLIAPYKDARIHFALVCAAKSCPPLLAKAFRPATLDAQLEAQTKQTLQDKNFIRVDAKTNKVQVSEIFRWYEADFLREAPSIVDYINKYLPKPLPAKTVGYYTYDWALNDTSLQ</sequence>
<evidence type="ECO:0000313" key="2">
    <source>
        <dbReference type="EMBL" id="RAU81768.1"/>
    </source>
</evidence>
<reference evidence="2 3" key="1">
    <citation type="submission" date="2018-06" db="EMBL/GenBank/DDBJ databases">
        <authorList>
            <person name="Liu Z.-W."/>
        </authorList>
    </citation>
    <scope>NUCLEOTIDE SEQUENCE [LARGE SCALE GENOMIC DNA]</scope>
    <source>
        <strain evidence="2 3">2b14</strain>
    </source>
</reference>
<keyword evidence="3" id="KW-1185">Reference proteome</keyword>
<proteinExistence type="predicted"/>
<feature type="domain" description="DUF547" evidence="1">
    <location>
        <begin position="80"/>
        <end position="184"/>
    </location>
</feature>
<dbReference type="Proteomes" id="UP000251692">
    <property type="component" value="Unassembled WGS sequence"/>
</dbReference>
<name>A0A364RBR1_9BACT</name>
<dbReference type="AlphaFoldDB" id="A0A364RBR1"/>
<dbReference type="Pfam" id="PF04784">
    <property type="entry name" value="DUF547"/>
    <property type="match status" value="1"/>
</dbReference>
<reference evidence="2 3" key="2">
    <citation type="submission" date="2018-07" db="EMBL/GenBank/DDBJ databases">
        <title>Pontibacter sp. 2b14 genomic sequence and assembly.</title>
        <authorList>
            <person name="Du Z.-J."/>
        </authorList>
    </citation>
    <scope>NUCLEOTIDE SEQUENCE [LARGE SCALE GENOMIC DNA]</scope>
    <source>
        <strain evidence="2 3">2b14</strain>
    </source>
</reference>
<evidence type="ECO:0000313" key="3">
    <source>
        <dbReference type="Proteomes" id="UP000251692"/>
    </source>
</evidence>
<dbReference type="PANTHER" id="PTHR46361">
    <property type="entry name" value="ELECTRON CARRIER/ PROTEIN DISULFIDE OXIDOREDUCTASE"/>
    <property type="match status" value="1"/>
</dbReference>
<dbReference type="InterPro" id="IPR006869">
    <property type="entry name" value="DUF547"/>
</dbReference>
<dbReference type="EMBL" id="QMDV01000004">
    <property type="protein sequence ID" value="RAU81768.1"/>
    <property type="molecule type" value="Genomic_DNA"/>
</dbReference>
<dbReference type="RefSeq" id="WP_112306448.1">
    <property type="nucleotide sequence ID" value="NZ_QMDV01000004.1"/>
</dbReference>
<organism evidence="2 3">
    <name type="scientific">Pontibacter arcticus</name>
    <dbReference type="NCBI Taxonomy" id="2080288"/>
    <lineage>
        <taxon>Bacteria</taxon>
        <taxon>Pseudomonadati</taxon>
        <taxon>Bacteroidota</taxon>
        <taxon>Cytophagia</taxon>
        <taxon>Cytophagales</taxon>
        <taxon>Hymenobacteraceae</taxon>
        <taxon>Pontibacter</taxon>
    </lineage>
</organism>